<evidence type="ECO:0000313" key="1">
    <source>
        <dbReference type="EMBL" id="CAH8352689.1"/>
    </source>
</evidence>
<dbReference type="SUPFAM" id="SSF47473">
    <property type="entry name" value="EF-hand"/>
    <property type="match status" value="1"/>
</dbReference>
<comment type="caution">
    <text evidence="1">The sequence shown here is derived from an EMBL/GenBank/DDBJ whole genome shotgun (WGS) entry which is preliminary data.</text>
</comment>
<reference evidence="1 2" key="1">
    <citation type="submission" date="2022-03" db="EMBL/GenBank/DDBJ databases">
        <authorList>
            <person name="Macdonald S."/>
            <person name="Ahmed S."/>
            <person name="Newling K."/>
        </authorList>
    </citation>
    <scope>NUCLEOTIDE SEQUENCE [LARGE SCALE GENOMIC DNA]</scope>
</reference>
<name>A0ABC8K855_ERUVS</name>
<keyword evidence="2" id="KW-1185">Reference proteome</keyword>
<dbReference type="InterPro" id="IPR011992">
    <property type="entry name" value="EF-hand-dom_pair"/>
</dbReference>
<sequence length="68" mass="7865">MDFEEFCAASINVHQHESLDCWEQSVRHAYELFKMNGNRVIVIKELASDHRSQSIPFYMTGLDTLMGS</sequence>
<organism evidence="1 2">
    <name type="scientific">Eruca vesicaria subsp. sativa</name>
    <name type="common">Garden rocket</name>
    <name type="synonym">Eruca sativa</name>
    <dbReference type="NCBI Taxonomy" id="29727"/>
    <lineage>
        <taxon>Eukaryota</taxon>
        <taxon>Viridiplantae</taxon>
        <taxon>Streptophyta</taxon>
        <taxon>Embryophyta</taxon>
        <taxon>Tracheophyta</taxon>
        <taxon>Spermatophyta</taxon>
        <taxon>Magnoliopsida</taxon>
        <taxon>eudicotyledons</taxon>
        <taxon>Gunneridae</taxon>
        <taxon>Pentapetalae</taxon>
        <taxon>rosids</taxon>
        <taxon>malvids</taxon>
        <taxon>Brassicales</taxon>
        <taxon>Brassicaceae</taxon>
        <taxon>Brassiceae</taxon>
        <taxon>Eruca</taxon>
    </lineage>
</organism>
<evidence type="ECO:0000313" key="2">
    <source>
        <dbReference type="Proteomes" id="UP001642260"/>
    </source>
</evidence>
<proteinExistence type="predicted"/>
<gene>
    <name evidence="1" type="ORF">ERUC_LOCUS18717</name>
</gene>
<dbReference type="EMBL" id="CAKOAT010176266">
    <property type="protein sequence ID" value="CAH8352689.1"/>
    <property type="molecule type" value="Genomic_DNA"/>
</dbReference>
<accession>A0ABC8K855</accession>
<dbReference type="Proteomes" id="UP001642260">
    <property type="component" value="Unassembled WGS sequence"/>
</dbReference>
<dbReference type="AlphaFoldDB" id="A0ABC8K855"/>
<protein>
    <submittedName>
        <fullName evidence="1">Uncharacterized protein</fullName>
    </submittedName>
</protein>